<evidence type="ECO:0000256" key="7">
    <source>
        <dbReference type="SAM" id="MobiDB-lite"/>
    </source>
</evidence>
<evidence type="ECO:0000313" key="11">
    <source>
        <dbReference type="Proteomes" id="UP000029391"/>
    </source>
</evidence>
<feature type="compositionally biased region" description="Low complexity" evidence="7">
    <location>
        <begin position="294"/>
        <end position="317"/>
    </location>
</feature>
<feature type="region of interest" description="Disordered" evidence="7">
    <location>
        <begin position="281"/>
        <end position="317"/>
    </location>
</feature>
<evidence type="ECO:0000313" key="10">
    <source>
        <dbReference type="EMBL" id="KFN50114.1"/>
    </source>
</evidence>
<comment type="caution">
    <text evidence="10">The sequence shown here is derived from an EMBL/GenBank/DDBJ whole genome shotgun (WGS) entry which is preliminary data.</text>
</comment>
<evidence type="ECO:0000256" key="4">
    <source>
        <dbReference type="ARBA" id="ARBA00032089"/>
    </source>
</evidence>
<dbReference type="RefSeq" id="WP_051239833.1">
    <property type="nucleotide sequence ID" value="NZ_AUFF01000003.1"/>
</dbReference>
<evidence type="ECO:0000259" key="9">
    <source>
        <dbReference type="Pfam" id="PF04085"/>
    </source>
</evidence>
<dbReference type="InterPro" id="IPR042175">
    <property type="entry name" value="Cell/Rod_MreC_2"/>
</dbReference>
<proteinExistence type="inferred from homology"/>
<evidence type="ECO:0000256" key="8">
    <source>
        <dbReference type="SAM" id="Phobius"/>
    </source>
</evidence>
<dbReference type="Gene3D" id="2.40.10.340">
    <property type="entry name" value="Rod shape-determining protein MreC, domain 1"/>
    <property type="match status" value="1"/>
</dbReference>
<feature type="domain" description="Rod shape-determining protein MreC beta-barrel core" evidence="9">
    <location>
        <begin position="130"/>
        <end position="275"/>
    </location>
</feature>
<comment type="function">
    <text evidence="5">Involved in formation and maintenance of cell shape.</text>
</comment>
<gene>
    <name evidence="10" type="ORF">P873_08285</name>
</gene>
<dbReference type="STRING" id="1121013.GCA_000426365_01850"/>
<sequence length="317" mass="33535">MVYPGAPAPRLGDSAGGTLPLLAWMALAVMLMVADQRGDFGQRARGYAAVAVEPVWWLAALPQRVGGWLGEQLASRSELQEENDRLRRELQVSSSRLHRLAAVAEENDRLRELLGGTRGFTLSAKLVGILDVDLDPTRQRLILEAGSEEGVTVGQAMIDAGGVLGQVIETGPHRATALLLTDSSHAIPVQVVRSGMRSIAYGTGEIDRLELRNIPQSGDIRVGDLLVTSGMGGRFPAGFPVGTVTELQPDDTRLFVVAQARPAARMDRGQEVLLVSNVRDAVDIGPPLPPPPEAEATPDPASGAAAADASAPTEGRE</sequence>
<dbReference type="AlphaFoldDB" id="A0A091BH46"/>
<keyword evidence="6" id="KW-0175">Coiled coil</keyword>
<dbReference type="eggNOG" id="COG1792">
    <property type="taxonomic scope" value="Bacteria"/>
</dbReference>
<keyword evidence="3 5" id="KW-0133">Cell shape</keyword>
<evidence type="ECO:0000256" key="2">
    <source>
        <dbReference type="ARBA" id="ARBA00013855"/>
    </source>
</evidence>
<dbReference type="GO" id="GO:0005886">
    <property type="term" value="C:plasma membrane"/>
    <property type="evidence" value="ECO:0007669"/>
    <property type="project" value="TreeGrafter"/>
</dbReference>
<dbReference type="Proteomes" id="UP000029391">
    <property type="component" value="Unassembled WGS sequence"/>
</dbReference>
<evidence type="ECO:0000256" key="6">
    <source>
        <dbReference type="SAM" id="Coils"/>
    </source>
</evidence>
<dbReference type="PIRSF" id="PIRSF038471">
    <property type="entry name" value="MreC"/>
    <property type="match status" value="1"/>
</dbReference>
<keyword evidence="8" id="KW-0812">Transmembrane</keyword>
<dbReference type="PANTHER" id="PTHR34138:SF1">
    <property type="entry name" value="CELL SHAPE-DETERMINING PROTEIN MREC"/>
    <property type="match status" value="1"/>
</dbReference>
<dbReference type="InterPro" id="IPR007221">
    <property type="entry name" value="MreC"/>
</dbReference>
<dbReference type="PANTHER" id="PTHR34138">
    <property type="entry name" value="CELL SHAPE-DETERMINING PROTEIN MREC"/>
    <property type="match status" value="1"/>
</dbReference>
<reference evidence="10 11" key="1">
    <citation type="submission" date="2013-09" db="EMBL/GenBank/DDBJ databases">
        <title>Genome sequencing of Arenimonas composti.</title>
        <authorList>
            <person name="Chen F."/>
            <person name="Wang G."/>
        </authorList>
    </citation>
    <scope>NUCLEOTIDE SEQUENCE [LARGE SCALE GENOMIC DNA]</scope>
    <source>
        <strain evidence="10 11">TR7-09</strain>
    </source>
</reference>
<dbReference type="Pfam" id="PF04085">
    <property type="entry name" value="MreC"/>
    <property type="match status" value="1"/>
</dbReference>
<keyword evidence="11" id="KW-1185">Reference proteome</keyword>
<evidence type="ECO:0000256" key="5">
    <source>
        <dbReference type="PIRNR" id="PIRNR038471"/>
    </source>
</evidence>
<dbReference type="EMBL" id="AWXU01000024">
    <property type="protein sequence ID" value="KFN50114.1"/>
    <property type="molecule type" value="Genomic_DNA"/>
</dbReference>
<dbReference type="InterPro" id="IPR055342">
    <property type="entry name" value="MreC_beta-barrel_core"/>
</dbReference>
<dbReference type="Gene3D" id="2.40.10.350">
    <property type="entry name" value="Rod shape-determining protein MreC, domain 2"/>
    <property type="match status" value="1"/>
</dbReference>
<dbReference type="NCBIfam" id="TIGR00219">
    <property type="entry name" value="mreC"/>
    <property type="match status" value="1"/>
</dbReference>
<keyword evidence="8" id="KW-0472">Membrane</keyword>
<keyword evidence="8" id="KW-1133">Transmembrane helix</keyword>
<protein>
    <recommendedName>
        <fullName evidence="2 5">Cell shape-determining protein MreC</fullName>
    </recommendedName>
    <alternativeName>
        <fullName evidence="4 5">Cell shape protein MreC</fullName>
    </alternativeName>
</protein>
<evidence type="ECO:0000256" key="1">
    <source>
        <dbReference type="ARBA" id="ARBA00009369"/>
    </source>
</evidence>
<dbReference type="InterPro" id="IPR042177">
    <property type="entry name" value="Cell/Rod_1"/>
</dbReference>
<evidence type="ECO:0000256" key="3">
    <source>
        <dbReference type="ARBA" id="ARBA00022960"/>
    </source>
</evidence>
<dbReference type="GO" id="GO:0008360">
    <property type="term" value="P:regulation of cell shape"/>
    <property type="evidence" value="ECO:0007669"/>
    <property type="project" value="UniProtKB-KW"/>
</dbReference>
<dbReference type="OrthoDB" id="9808025at2"/>
<organism evidence="10 11">
    <name type="scientific">Arenimonas composti TR7-09 = DSM 18010</name>
    <dbReference type="NCBI Taxonomy" id="1121013"/>
    <lineage>
        <taxon>Bacteria</taxon>
        <taxon>Pseudomonadati</taxon>
        <taxon>Pseudomonadota</taxon>
        <taxon>Gammaproteobacteria</taxon>
        <taxon>Lysobacterales</taxon>
        <taxon>Lysobacteraceae</taxon>
        <taxon>Arenimonas</taxon>
    </lineage>
</organism>
<feature type="transmembrane region" description="Helical" evidence="8">
    <location>
        <begin position="15"/>
        <end position="34"/>
    </location>
</feature>
<name>A0A091BH46_9GAMM</name>
<comment type="similarity">
    <text evidence="1 5">Belongs to the MreC family.</text>
</comment>
<feature type="coiled-coil region" evidence="6">
    <location>
        <begin position="69"/>
        <end position="96"/>
    </location>
</feature>
<accession>A0A091BH46</accession>